<feature type="coiled-coil region" evidence="8">
    <location>
        <begin position="762"/>
        <end position="796"/>
    </location>
</feature>
<evidence type="ECO:0000259" key="10">
    <source>
        <dbReference type="Pfam" id="PF12950"/>
    </source>
</evidence>
<keyword evidence="4" id="KW-0949">S-adenosyl-L-methionine</keyword>
<dbReference type="AlphaFoldDB" id="A0A552FDF4"/>
<dbReference type="Pfam" id="PF12950">
    <property type="entry name" value="TaqI_C"/>
    <property type="match status" value="1"/>
</dbReference>
<keyword evidence="5" id="KW-0680">Restriction system</keyword>
<dbReference type="GO" id="GO:0009307">
    <property type="term" value="P:DNA restriction-modification system"/>
    <property type="evidence" value="ECO:0007669"/>
    <property type="project" value="UniProtKB-KW"/>
</dbReference>
<dbReference type="Pfam" id="PF07669">
    <property type="entry name" value="Eco57I"/>
    <property type="match status" value="1"/>
</dbReference>
<dbReference type="EMBL" id="SFBE01000361">
    <property type="protein sequence ID" value="TRU44768.1"/>
    <property type="molecule type" value="Genomic_DNA"/>
</dbReference>
<evidence type="ECO:0000256" key="2">
    <source>
        <dbReference type="ARBA" id="ARBA00022603"/>
    </source>
</evidence>
<keyword evidence="2 13" id="KW-0489">Methyltransferase</keyword>
<dbReference type="InterPro" id="IPR011639">
    <property type="entry name" value="MethylTrfase_TaqI-like_dom"/>
</dbReference>
<evidence type="ECO:0000256" key="8">
    <source>
        <dbReference type="SAM" id="Coils"/>
    </source>
</evidence>
<evidence type="ECO:0000259" key="9">
    <source>
        <dbReference type="Pfam" id="PF07669"/>
    </source>
</evidence>
<dbReference type="InterPro" id="IPR050953">
    <property type="entry name" value="N4_N6_ade-DNA_methylase"/>
</dbReference>
<protein>
    <recommendedName>
        <fullName evidence="1">site-specific DNA-methyltransferase (adenine-specific)</fullName>
        <ecNumber evidence="1">2.1.1.72</ecNumber>
    </recommendedName>
</protein>
<reference evidence="13 14" key="1">
    <citation type="submission" date="2019-01" db="EMBL/GenBank/DDBJ databases">
        <title>Coherence of Microcystis species and biogeography revealed through population genomics.</title>
        <authorList>
            <person name="Perez-Carrascal O.M."/>
            <person name="Terrat Y."/>
            <person name="Giani A."/>
            <person name="Fortin N."/>
            <person name="Tromas N."/>
            <person name="Shapiro B.J."/>
        </authorList>
    </citation>
    <scope>NUCLEOTIDE SEQUENCE [LARGE SCALE GENOMIC DNA]</scope>
    <source>
        <strain evidence="13">Ma_QC_Ch_20071001_S25D</strain>
    </source>
</reference>
<evidence type="ECO:0000256" key="4">
    <source>
        <dbReference type="ARBA" id="ARBA00022691"/>
    </source>
</evidence>
<evidence type="ECO:0000256" key="7">
    <source>
        <dbReference type="ARBA" id="ARBA00047942"/>
    </source>
</evidence>
<dbReference type="InterPro" id="IPR056716">
    <property type="entry name" value="DUF7814"/>
</dbReference>
<feature type="domain" description="DUF7149" evidence="11">
    <location>
        <begin position="7"/>
        <end position="239"/>
    </location>
</feature>
<dbReference type="PANTHER" id="PTHR33841">
    <property type="entry name" value="DNA METHYLTRANSFERASE YEEA-RELATED"/>
    <property type="match status" value="1"/>
</dbReference>
<dbReference type="PRINTS" id="PR00507">
    <property type="entry name" value="N12N6MTFRASE"/>
</dbReference>
<evidence type="ECO:0000313" key="13">
    <source>
        <dbReference type="EMBL" id="TRU44768.1"/>
    </source>
</evidence>
<feature type="domain" description="TaqI-like C-terminal specificity" evidence="10">
    <location>
        <begin position="1036"/>
        <end position="1198"/>
    </location>
</feature>
<dbReference type="SUPFAM" id="SSF53335">
    <property type="entry name" value="S-adenosyl-L-methionine-dependent methyltransferases"/>
    <property type="match status" value="1"/>
</dbReference>
<accession>A0A552FDF4</accession>
<dbReference type="InterPro" id="IPR002052">
    <property type="entry name" value="DNA_methylase_N6_adenine_CS"/>
</dbReference>
<proteinExistence type="predicted"/>
<evidence type="ECO:0000256" key="1">
    <source>
        <dbReference type="ARBA" id="ARBA00011900"/>
    </source>
</evidence>
<dbReference type="InterPro" id="IPR029063">
    <property type="entry name" value="SAM-dependent_MTases_sf"/>
</dbReference>
<sequence length="1270" mass="147855">MKTEIFSPRQALNKAFLRVKPNRSQVEKFQTHLRQLLGSINETESEEFHKNLLADFLKHSYYSPQHFINTKGRNDLVIHNSKESRDSVGVILEVKKPSNKSEMLRRDKLNCKALQELLLYFLRERITEKNLEIKHLIATNIYEWFIFDGNIFERLFAQNQELVRQFNDFETGRLTGKTTDFFYKQIGEPFLDSIMDSLTYTYFDLREYSQTIGEDEHQLISLYKIFSPEHLLKLPFANDSNSLDKNFYSELLHIIGLTEIKEGGKKLIQRLQPAARQPGSLLENAISQVESLDKISRLPNPEEFGETEEERLFNIGLELGITWINRILFLKLLEAQIIRYHRGDKSLEFLNLSKIADYDDLNRLFFSVLAKKQSERSKDIQNIYTQVPYLNSSLFEPTELEQSTIVISNLRSENLEIFVGTVLKNSQGKKRTGEINALAYLFEFLNAYDFSSEGGEAIQEDNKTLINASVLGLIFEKINGYKDGSFFTPGFITMYMCRETIRRAVIEKFNQSQGWDCQSIEDVYNRIKDKTAANAIINSLKICDPAVGSGHFLVSALNEIIAIKSELQILVDKEGKTLRDYRVEVVNDELIVTDDDGNIFEYNPRNRESQRVQETLFQEKQRLIEGCLFGVDINPNSVKICRLRLWIELLKNAYYKADNELETLPNIDINIKVGNSLISRFGLSNDLQVFSRKSRLSIESYKDAVRVYRNAEDKSQKREMERLISEIKSSFRQTLQGDNPQKKRLRGLEADLYSLENQILLFEESAKEKKAREKEISQLRNEIDKLRLEIEEIESGKIYHHAFEWRFEFPEVLDDKGNFIGFDVVIGNPPYIRQEEIKSIKSILQKSYQSYTGVADLFVYFYERGLQILKSQGYLTYISSNKYFRAGYGEKLRQLLTNSTTILNLVDFGDFPVFEEATAYPSIIALSKDKWDGNQFKALAWDKHRDQNITQFATILEKDYLTITQANLSADGWKLESSQTLDLLAKLQKVGTPLGEYVKGRLYRGIITGLNEAFVIDSTTRNQLIAEHPSSAEVIKPFLRGRDVKRWRIDFAEQYLIKIESSENKTHPWSDKGKIEAEAIFSQTYPAIYARFQKFRDKLIKRDDQGRFFWELRSCKYWQEFEQPKIIIPAIVNNVEYTLDLSGYYSNDKTSICITDNPYYLLAILNSSLMWWFIQQIASSKQGGFFEFKPMYVSQIPIPNLTEYQKESLEKLVKKCLDYKKSDPKADTSELEKEIDNLVYKLYQLRYNEVKIIDPDFPLTEEEYEGIKIE</sequence>
<dbReference type="GO" id="GO:0003677">
    <property type="term" value="F:DNA binding"/>
    <property type="evidence" value="ECO:0007669"/>
    <property type="project" value="UniProtKB-KW"/>
</dbReference>
<gene>
    <name evidence="13" type="ORF">EWV57_21940</name>
</gene>
<keyword evidence="3 13" id="KW-0808">Transferase</keyword>
<evidence type="ECO:0000256" key="6">
    <source>
        <dbReference type="ARBA" id="ARBA00023125"/>
    </source>
</evidence>
<dbReference type="Proteomes" id="UP000316958">
    <property type="component" value="Unassembled WGS sequence"/>
</dbReference>
<name>A0A552FDF4_MICAE</name>
<dbReference type="Pfam" id="PF25120">
    <property type="entry name" value="DUF7814"/>
    <property type="match status" value="1"/>
</dbReference>
<evidence type="ECO:0000256" key="3">
    <source>
        <dbReference type="ARBA" id="ARBA00022679"/>
    </source>
</evidence>
<dbReference type="GO" id="GO:0009007">
    <property type="term" value="F:site-specific DNA-methyltransferase (adenine-specific) activity"/>
    <property type="evidence" value="ECO:0007669"/>
    <property type="project" value="UniProtKB-EC"/>
</dbReference>
<dbReference type="Gene3D" id="3.40.50.150">
    <property type="entry name" value="Vaccinia Virus protein VP39"/>
    <property type="match status" value="2"/>
</dbReference>
<dbReference type="EC" id="2.1.1.72" evidence="1"/>
<evidence type="ECO:0000256" key="5">
    <source>
        <dbReference type="ARBA" id="ARBA00022747"/>
    </source>
</evidence>
<dbReference type="PANTHER" id="PTHR33841:SF1">
    <property type="entry name" value="DNA METHYLTRANSFERASE A"/>
    <property type="match status" value="1"/>
</dbReference>
<keyword evidence="6" id="KW-0238">DNA-binding</keyword>
<comment type="caution">
    <text evidence="13">The sequence shown here is derived from an EMBL/GenBank/DDBJ whole genome shotgun (WGS) entry which is preliminary data.</text>
</comment>
<dbReference type="InterPro" id="IPR055573">
    <property type="entry name" value="DUF7149"/>
</dbReference>
<evidence type="ECO:0000313" key="14">
    <source>
        <dbReference type="Proteomes" id="UP000316958"/>
    </source>
</evidence>
<feature type="domain" description="DUF7814" evidence="12">
    <location>
        <begin position="240"/>
        <end position="466"/>
    </location>
</feature>
<dbReference type="GO" id="GO:0032259">
    <property type="term" value="P:methylation"/>
    <property type="evidence" value="ECO:0007669"/>
    <property type="project" value="UniProtKB-KW"/>
</dbReference>
<keyword evidence="8" id="KW-0175">Coiled coil</keyword>
<organism evidence="13 14">
    <name type="scientific">Microcystis aeruginosa Ma_QC_Ch_20071001_S25D</name>
    <dbReference type="NCBI Taxonomy" id="2486250"/>
    <lineage>
        <taxon>Bacteria</taxon>
        <taxon>Bacillati</taxon>
        <taxon>Cyanobacteriota</taxon>
        <taxon>Cyanophyceae</taxon>
        <taxon>Oscillatoriophycideae</taxon>
        <taxon>Chroococcales</taxon>
        <taxon>Microcystaceae</taxon>
        <taxon>Microcystis</taxon>
    </lineage>
</organism>
<dbReference type="InterPro" id="IPR025931">
    <property type="entry name" value="TaqI_C"/>
</dbReference>
<evidence type="ECO:0000259" key="11">
    <source>
        <dbReference type="Pfam" id="PF23653"/>
    </source>
</evidence>
<dbReference type="Pfam" id="PF23653">
    <property type="entry name" value="DUF7149"/>
    <property type="match status" value="1"/>
</dbReference>
<dbReference type="PROSITE" id="PS00092">
    <property type="entry name" value="N6_MTASE"/>
    <property type="match status" value="1"/>
</dbReference>
<evidence type="ECO:0000259" key="12">
    <source>
        <dbReference type="Pfam" id="PF25120"/>
    </source>
</evidence>
<feature type="domain" description="Type II methyltransferase M.TaqI-like" evidence="9">
    <location>
        <begin position="627"/>
        <end position="914"/>
    </location>
</feature>
<comment type="catalytic activity">
    <reaction evidence="7">
        <text>a 2'-deoxyadenosine in DNA + S-adenosyl-L-methionine = an N(6)-methyl-2'-deoxyadenosine in DNA + S-adenosyl-L-homocysteine + H(+)</text>
        <dbReference type="Rhea" id="RHEA:15197"/>
        <dbReference type="Rhea" id="RHEA-COMP:12418"/>
        <dbReference type="Rhea" id="RHEA-COMP:12419"/>
        <dbReference type="ChEBI" id="CHEBI:15378"/>
        <dbReference type="ChEBI" id="CHEBI:57856"/>
        <dbReference type="ChEBI" id="CHEBI:59789"/>
        <dbReference type="ChEBI" id="CHEBI:90615"/>
        <dbReference type="ChEBI" id="CHEBI:90616"/>
        <dbReference type="EC" id="2.1.1.72"/>
    </reaction>
</comment>